<keyword evidence="3" id="KW-0946">Virion</keyword>
<comment type="subcellular location">
    <subcellularLocation>
        <location evidence="1">Virion</location>
    </subcellularLocation>
</comment>
<name>A0A2R4ZKJ6_9GEMI</name>
<feature type="region of interest" description="Disordered" evidence="4">
    <location>
        <begin position="1"/>
        <end position="73"/>
    </location>
</feature>
<keyword evidence="2" id="KW-0167">Capsid protein</keyword>
<dbReference type="GO" id="GO:0005198">
    <property type="term" value="F:structural molecule activity"/>
    <property type="evidence" value="ECO:0007669"/>
    <property type="project" value="InterPro"/>
</dbReference>
<evidence type="ECO:0000256" key="2">
    <source>
        <dbReference type="ARBA" id="ARBA00022561"/>
    </source>
</evidence>
<dbReference type="GO" id="GO:0019028">
    <property type="term" value="C:viral capsid"/>
    <property type="evidence" value="ECO:0007669"/>
    <property type="project" value="UniProtKB-KW"/>
</dbReference>
<evidence type="ECO:0000256" key="4">
    <source>
        <dbReference type="SAM" id="MobiDB-lite"/>
    </source>
</evidence>
<accession>A0A2R4ZKJ6</accession>
<sequence>MNTAGGRKKNNNGQPRRARRRSVRPVQQMVVAIPSGQPRGRRRRRNRNRRRGVRRGPRTGGSSNSETFVFNKDSIKDNSSGTIKFGPNLSESIALSGGVLKAYHEYKISMVNIRFVSESSSTAEGSIAYELDPHCKLKSLQSTLRKFPVTKGGSATFRAAEINGLEWHDTADDQFYLHYAGNGTSGKTAGFLQIRFTVQLHNPK</sequence>
<dbReference type="InterPro" id="IPR001517">
    <property type="entry name" value="Luteo_coat"/>
</dbReference>
<reference evidence="5" key="1">
    <citation type="submission" date="2016-01" db="EMBL/GenBank/DDBJ databases">
        <title>A divergent polerovirus associated with pepper yellowing in Saudi Arabia.</title>
        <authorList>
            <person name="Kamran A."/>
            <person name="Lotos L."/>
            <person name="Al-Saleh M."/>
            <person name="Amer M."/>
            <person name="Shakeel M.T."/>
            <person name="Shahwan I.M."/>
            <person name="Olmos A."/>
            <person name="Katis N.I."/>
            <person name="Maliogka V.I."/>
        </authorList>
    </citation>
    <scope>NUCLEOTIDE SEQUENCE</scope>
    <source>
        <strain evidence="5">105D</strain>
    </source>
</reference>
<evidence type="ECO:0000256" key="1">
    <source>
        <dbReference type="ARBA" id="ARBA00004328"/>
    </source>
</evidence>
<dbReference type="Pfam" id="PF00894">
    <property type="entry name" value="Luteo_coat"/>
    <property type="match status" value="1"/>
</dbReference>
<evidence type="ECO:0000313" key="5">
    <source>
        <dbReference type="EMBL" id="CZQ50749.1"/>
    </source>
</evidence>
<protein>
    <submittedName>
        <fullName evidence="5">P3-CP</fullName>
    </submittedName>
</protein>
<dbReference type="PRINTS" id="PR00915">
    <property type="entry name" value="LUTEOGP1COAT"/>
</dbReference>
<feature type="compositionally biased region" description="Basic residues" evidence="4">
    <location>
        <begin position="1"/>
        <end position="23"/>
    </location>
</feature>
<organism evidence="5">
    <name type="scientific">Pepper leafroll virus</name>
    <dbReference type="NCBI Taxonomy" id="1387160"/>
    <lineage>
        <taxon>Viruses</taxon>
        <taxon>Monodnaviria</taxon>
        <taxon>Shotokuvirae</taxon>
        <taxon>Cressdnaviricota</taxon>
        <taxon>Repensiviricetes</taxon>
        <taxon>Geplafuvirales</taxon>
        <taxon>Geminiviridae</taxon>
        <taxon>Begomovirus</taxon>
        <taxon>Begomovirus capsicumcontorsioris</taxon>
    </lineage>
</organism>
<dbReference type="EMBL" id="LT220496">
    <property type="protein sequence ID" value="CZQ50749.1"/>
    <property type="molecule type" value="Genomic_RNA"/>
</dbReference>
<feature type="compositionally biased region" description="Basic residues" evidence="4">
    <location>
        <begin position="39"/>
        <end position="57"/>
    </location>
</feature>
<proteinExistence type="predicted"/>
<evidence type="ECO:0000256" key="3">
    <source>
        <dbReference type="ARBA" id="ARBA00022844"/>
    </source>
</evidence>